<sequence length="566" mass="64024">MLDVKMKEVCRICSRELCGNQRRWIFHSTAKLNLQVILSHVLGKEVQRDGHAEFVCSKCAFMLERFYRFDTVIARIGALSIERLQKLLSEKDRLRHCLANLYGKNNNEEGQEAKSGDGAIESANLPEVQCSYSALLQENFAFSGFECWAELEEPSQEIQPCSHNEGSGAVQRKCHGCSSLRVADSDYEAVCKVPRRITQNVSSGQMSTCTSTSNELATIPPHSENETTNDKVVSDGDGLERLSSAHSLESLPDAKDPGCNFQKVEEKSKPTLEALKWHCSSCRYGVGSAGCVRKLDQALSLVKMFDYKPVQSPRGSKIPVIRSNSALNNSGQSSGSNIGLGFQESIMESPPKTGQDFIGDISDLYELWHNVYEDYIPINMQNLVEKKGQDAKQYEAMVEQQAAALQKAEMEVQALQEQLQESKDVIKTLQELRHEMTNKLNGAQELAHNQECLLQSLRDTLQNRDHEVMELYQMIDEHNGTIAKLQDMLMKSQNEQLQTFQVMPTQLQLLDLQNTLFSTQMELQKKQLALRQKERQLTDVNRSQRLLEVDLLEGQQQKETTWKHNQ</sequence>
<protein>
    <recommendedName>
        <fullName evidence="7">Short myomegalin-like EB1 binding protein N-terminal domain-containing protein</fullName>
    </recommendedName>
</protein>
<dbReference type="InterPro" id="IPR012934">
    <property type="entry name" value="Znf_AD"/>
</dbReference>
<dbReference type="Pfam" id="PF07776">
    <property type="entry name" value="zf-AD"/>
    <property type="match status" value="1"/>
</dbReference>
<dbReference type="GO" id="GO:0060090">
    <property type="term" value="F:molecular adaptor activity"/>
    <property type="evidence" value="ECO:0007669"/>
    <property type="project" value="TreeGrafter"/>
</dbReference>
<reference evidence="5" key="1">
    <citation type="thesis" date="2020" institute="ProQuest LLC" country="789 East Eisenhower Parkway, Ann Arbor, MI, USA">
        <title>Comparative Genomics and Chromosome Evolution.</title>
        <authorList>
            <person name="Mudd A.B."/>
        </authorList>
    </citation>
    <scope>NUCLEOTIDE SEQUENCE</scope>
    <source>
        <strain evidence="5">HN-11 Male</strain>
        <tissue evidence="5">Kidney and liver</tissue>
    </source>
</reference>
<dbReference type="PANTHER" id="PTHR46501">
    <property type="entry name" value="MYOMEGALIN"/>
    <property type="match status" value="1"/>
</dbReference>
<evidence type="ECO:0000256" key="1">
    <source>
        <dbReference type="SAM" id="Coils"/>
    </source>
</evidence>
<proteinExistence type="predicted"/>
<dbReference type="Pfam" id="PF18615">
    <property type="entry name" value="SMYLE_N"/>
    <property type="match status" value="1"/>
</dbReference>
<dbReference type="PANTHER" id="PTHR46501:SF2">
    <property type="entry name" value="MYOMEGALIN"/>
    <property type="match status" value="1"/>
</dbReference>
<dbReference type="GO" id="GO:0005813">
    <property type="term" value="C:centrosome"/>
    <property type="evidence" value="ECO:0007669"/>
    <property type="project" value="TreeGrafter"/>
</dbReference>
<dbReference type="Proteomes" id="UP000770717">
    <property type="component" value="Unassembled WGS sequence"/>
</dbReference>
<dbReference type="OrthoDB" id="10255000at2759"/>
<dbReference type="GO" id="GO:0005634">
    <property type="term" value="C:nucleus"/>
    <property type="evidence" value="ECO:0007669"/>
    <property type="project" value="InterPro"/>
</dbReference>
<dbReference type="InterPro" id="IPR052593">
    <property type="entry name" value="MT-associated_AKAP9-binding"/>
</dbReference>
<feature type="domain" description="Short myomegalin-like EB1 binding protein N-terminal" evidence="4">
    <location>
        <begin position="125"/>
        <end position="324"/>
    </location>
</feature>
<dbReference type="EMBL" id="WNTK01000005">
    <property type="protein sequence ID" value="KAG9483410.1"/>
    <property type="molecule type" value="Genomic_DNA"/>
</dbReference>
<evidence type="ECO:0000259" key="3">
    <source>
        <dbReference type="Pfam" id="PF07776"/>
    </source>
</evidence>
<evidence type="ECO:0000313" key="5">
    <source>
        <dbReference type="EMBL" id="KAG9483410.1"/>
    </source>
</evidence>
<evidence type="ECO:0000313" key="6">
    <source>
        <dbReference type="Proteomes" id="UP000770717"/>
    </source>
</evidence>
<comment type="caution">
    <text evidence="5">The sequence shown here is derived from an EMBL/GenBank/DDBJ whole genome shotgun (WGS) entry which is preliminary data.</text>
</comment>
<dbReference type="GO" id="GO:0007098">
    <property type="term" value="P:centrosome cycle"/>
    <property type="evidence" value="ECO:0007669"/>
    <property type="project" value="TreeGrafter"/>
</dbReference>
<name>A0A8J6K9C7_ELECQ</name>
<dbReference type="GO" id="GO:0090063">
    <property type="term" value="P:positive regulation of microtubule nucleation"/>
    <property type="evidence" value="ECO:0007669"/>
    <property type="project" value="TreeGrafter"/>
</dbReference>
<dbReference type="GO" id="GO:1903358">
    <property type="term" value="P:regulation of Golgi organization"/>
    <property type="evidence" value="ECO:0007669"/>
    <property type="project" value="TreeGrafter"/>
</dbReference>
<evidence type="ECO:0000259" key="4">
    <source>
        <dbReference type="Pfam" id="PF18615"/>
    </source>
</evidence>
<accession>A0A8J6K9C7</accession>
<evidence type="ECO:0000256" key="2">
    <source>
        <dbReference type="SAM" id="MobiDB-lite"/>
    </source>
</evidence>
<evidence type="ECO:0008006" key="7">
    <source>
        <dbReference type="Google" id="ProtNLM"/>
    </source>
</evidence>
<dbReference type="GO" id="GO:0008270">
    <property type="term" value="F:zinc ion binding"/>
    <property type="evidence" value="ECO:0007669"/>
    <property type="project" value="InterPro"/>
</dbReference>
<dbReference type="AlphaFoldDB" id="A0A8J6K9C7"/>
<keyword evidence="1" id="KW-0175">Coiled coil</keyword>
<feature type="domain" description="ZAD" evidence="3">
    <location>
        <begin position="9"/>
        <end position="73"/>
    </location>
</feature>
<gene>
    <name evidence="5" type="ORF">GDO78_009366</name>
</gene>
<feature type="coiled-coil region" evidence="1">
    <location>
        <begin position="391"/>
        <end position="446"/>
    </location>
</feature>
<feature type="non-terminal residue" evidence="5">
    <location>
        <position position="566"/>
    </location>
</feature>
<organism evidence="5 6">
    <name type="scientific">Eleutherodactylus coqui</name>
    <name type="common">Puerto Rican coqui</name>
    <dbReference type="NCBI Taxonomy" id="57060"/>
    <lineage>
        <taxon>Eukaryota</taxon>
        <taxon>Metazoa</taxon>
        <taxon>Chordata</taxon>
        <taxon>Craniata</taxon>
        <taxon>Vertebrata</taxon>
        <taxon>Euteleostomi</taxon>
        <taxon>Amphibia</taxon>
        <taxon>Batrachia</taxon>
        <taxon>Anura</taxon>
        <taxon>Neobatrachia</taxon>
        <taxon>Hyloidea</taxon>
        <taxon>Eleutherodactylidae</taxon>
        <taxon>Eleutherodactylinae</taxon>
        <taxon>Eleutherodactylus</taxon>
        <taxon>Eleutherodactylus</taxon>
    </lineage>
</organism>
<dbReference type="InterPro" id="IPR040947">
    <property type="entry name" value="SMYLE_N"/>
</dbReference>
<feature type="compositionally biased region" description="Basic and acidic residues" evidence="2">
    <location>
        <begin position="223"/>
        <end position="237"/>
    </location>
</feature>
<feature type="region of interest" description="Disordered" evidence="2">
    <location>
        <begin position="211"/>
        <end position="237"/>
    </location>
</feature>
<keyword evidence="6" id="KW-1185">Reference proteome</keyword>
<dbReference type="GO" id="GO:0005794">
    <property type="term" value="C:Golgi apparatus"/>
    <property type="evidence" value="ECO:0007669"/>
    <property type="project" value="TreeGrafter"/>
</dbReference>